<proteinExistence type="predicted"/>
<dbReference type="Gene3D" id="3.30.40.10">
    <property type="entry name" value="Zinc/RING finger domain, C3HC4 (zinc finger)"/>
    <property type="match status" value="1"/>
</dbReference>
<reference evidence="1 2" key="1">
    <citation type="submission" date="2024-06" db="EMBL/GenBank/DDBJ databases">
        <title>A chromosome level genome sequence of Diviner's sage (Salvia divinorum).</title>
        <authorList>
            <person name="Ford S.A."/>
            <person name="Ro D.-K."/>
            <person name="Ness R.W."/>
            <person name="Phillips M.A."/>
        </authorList>
    </citation>
    <scope>NUCLEOTIDE SEQUENCE [LARGE SCALE GENOMIC DNA]</scope>
    <source>
        <strain evidence="1">SAF-2024a</strain>
        <tissue evidence="1">Leaf</tissue>
    </source>
</reference>
<comment type="caution">
    <text evidence="1">The sequence shown here is derived from an EMBL/GenBank/DDBJ whole genome shotgun (WGS) entry which is preliminary data.</text>
</comment>
<dbReference type="InterPro" id="IPR013083">
    <property type="entry name" value="Znf_RING/FYVE/PHD"/>
</dbReference>
<dbReference type="AlphaFoldDB" id="A0ABD1GGH6"/>
<evidence type="ECO:0000313" key="1">
    <source>
        <dbReference type="EMBL" id="KAL1543047.1"/>
    </source>
</evidence>
<dbReference type="EMBL" id="JBEAFC010000008">
    <property type="protein sequence ID" value="KAL1543047.1"/>
    <property type="molecule type" value="Genomic_DNA"/>
</dbReference>
<evidence type="ECO:0008006" key="3">
    <source>
        <dbReference type="Google" id="ProtNLM"/>
    </source>
</evidence>
<sequence>MIYERSQLPPREGNPVFITPGSIYNVVQIDGVAVPTQNPIASSSTVALTTIHRQRAVCRQCSKLVTDADSDHVSIIKCNCSGTSDLVHDGCKDEWSRFIRGTCSVCHQQIMFERVKLSTHPPQAIGDNSQSPQVSKWKRFWCC</sequence>
<name>A0ABD1GGH6_SALDI</name>
<keyword evidence="2" id="KW-1185">Reference proteome</keyword>
<gene>
    <name evidence="1" type="ORF">AAHA92_20064</name>
</gene>
<dbReference type="Proteomes" id="UP001567538">
    <property type="component" value="Unassembled WGS sequence"/>
</dbReference>
<accession>A0ABD1GGH6</accession>
<evidence type="ECO:0000313" key="2">
    <source>
        <dbReference type="Proteomes" id="UP001567538"/>
    </source>
</evidence>
<protein>
    <recommendedName>
        <fullName evidence="3">RING-CH-type domain-containing protein</fullName>
    </recommendedName>
</protein>
<organism evidence="1 2">
    <name type="scientific">Salvia divinorum</name>
    <name type="common">Maria pastora</name>
    <name type="synonym">Diviner's sage</name>
    <dbReference type="NCBI Taxonomy" id="28513"/>
    <lineage>
        <taxon>Eukaryota</taxon>
        <taxon>Viridiplantae</taxon>
        <taxon>Streptophyta</taxon>
        <taxon>Embryophyta</taxon>
        <taxon>Tracheophyta</taxon>
        <taxon>Spermatophyta</taxon>
        <taxon>Magnoliopsida</taxon>
        <taxon>eudicotyledons</taxon>
        <taxon>Gunneridae</taxon>
        <taxon>Pentapetalae</taxon>
        <taxon>asterids</taxon>
        <taxon>lamiids</taxon>
        <taxon>Lamiales</taxon>
        <taxon>Lamiaceae</taxon>
        <taxon>Nepetoideae</taxon>
        <taxon>Mentheae</taxon>
        <taxon>Salviinae</taxon>
        <taxon>Salvia</taxon>
        <taxon>Salvia subgen. Calosphace</taxon>
    </lineage>
</organism>